<dbReference type="AlphaFoldDB" id="C6BPE5"/>
<proteinExistence type="predicted"/>
<gene>
    <name evidence="1" type="ordered locus">Rpic12D_4834</name>
</gene>
<reference evidence="1" key="1">
    <citation type="submission" date="2009-06" db="EMBL/GenBank/DDBJ databases">
        <title>Complete sequence plasmid 1 of Ralstonia pickettii 12D.</title>
        <authorList>
            <consortium name="US DOE Joint Genome Institute"/>
            <person name="Lucas S."/>
            <person name="Copeland A."/>
            <person name="Lapidus A."/>
            <person name="Glavina del Rio T."/>
            <person name="Dalin E."/>
            <person name="Tice H."/>
            <person name="Bruce D."/>
            <person name="Goodwin L."/>
            <person name="Pitluck S."/>
            <person name="Sims D."/>
            <person name="Meincke L."/>
            <person name="Brettin T."/>
            <person name="Detter J.C."/>
            <person name="Han C."/>
            <person name="Larimer F."/>
            <person name="Land M."/>
            <person name="Hauser L."/>
            <person name="Kyrpides N."/>
            <person name="Ovchinnikova G."/>
            <person name="Marsh T."/>
            <person name="Richardson P."/>
        </authorList>
    </citation>
    <scope>NUCLEOTIDE SEQUENCE [LARGE SCALE GENOMIC DNA]</scope>
    <source>
        <plasmid evidence="1">12D</plasmid>
        <plasmid evidence="1">pRp12D01</plasmid>
    </source>
</reference>
<accession>C6BPE5</accession>
<evidence type="ECO:0000313" key="1">
    <source>
        <dbReference type="EMBL" id="ACS66069.1"/>
    </source>
</evidence>
<keyword evidence="1" id="KW-0614">Plasmid</keyword>
<protein>
    <submittedName>
        <fullName evidence="1">Uncharacterized protein</fullName>
    </submittedName>
</protein>
<name>C6BPE5_RALP1</name>
<dbReference type="KEGG" id="rpf:Rpic12D_4834"/>
<organism evidence="1">
    <name type="scientific">Ralstonia pickettii (strain 12D)</name>
    <dbReference type="NCBI Taxonomy" id="428406"/>
    <lineage>
        <taxon>Bacteria</taxon>
        <taxon>Pseudomonadati</taxon>
        <taxon>Pseudomonadota</taxon>
        <taxon>Betaproteobacteria</taxon>
        <taxon>Burkholderiales</taxon>
        <taxon>Burkholderiaceae</taxon>
        <taxon>Ralstonia</taxon>
    </lineage>
</organism>
<geneLocation type="plasmid" evidence="1">
    <name>pRp12D01</name>
</geneLocation>
<dbReference type="HOGENOM" id="CLU_1823756_0_0_4"/>
<sequence length="141" mass="15021">MNKKSTQVAELASKPAGEDQIARARELCAGSETLRAQLEEFILTAPSRGQMVQYMERLKTEGKAQELQSVILGICHGLGITKPTPSEQLLALQVGLLQEQSKALHDVLTQLSKQNGRPVAQSGVTLTSLLAGFVIGGALAN</sequence>
<dbReference type="EMBL" id="CP001646">
    <property type="protein sequence ID" value="ACS66069.1"/>
    <property type="molecule type" value="Genomic_DNA"/>
</dbReference>